<comment type="caution">
    <text evidence="1">The sequence shown here is derived from an EMBL/GenBank/DDBJ whole genome shotgun (WGS) entry which is preliminary data.</text>
</comment>
<name>A0A4C1YVH3_EUMVA</name>
<organism evidence="1 2">
    <name type="scientific">Eumeta variegata</name>
    <name type="common">Bagworm moth</name>
    <name type="synonym">Eumeta japonica</name>
    <dbReference type="NCBI Taxonomy" id="151549"/>
    <lineage>
        <taxon>Eukaryota</taxon>
        <taxon>Metazoa</taxon>
        <taxon>Ecdysozoa</taxon>
        <taxon>Arthropoda</taxon>
        <taxon>Hexapoda</taxon>
        <taxon>Insecta</taxon>
        <taxon>Pterygota</taxon>
        <taxon>Neoptera</taxon>
        <taxon>Endopterygota</taxon>
        <taxon>Lepidoptera</taxon>
        <taxon>Glossata</taxon>
        <taxon>Ditrysia</taxon>
        <taxon>Tineoidea</taxon>
        <taxon>Psychidae</taxon>
        <taxon>Oiketicinae</taxon>
        <taxon>Eumeta</taxon>
    </lineage>
</organism>
<accession>A0A4C1YVH3</accession>
<keyword evidence="2" id="KW-1185">Reference proteome</keyword>
<gene>
    <name evidence="1" type="ORF">EVAR_98577_1</name>
</gene>
<evidence type="ECO:0000313" key="1">
    <source>
        <dbReference type="EMBL" id="GBP78649.1"/>
    </source>
</evidence>
<sequence>MSRGYRLLLPRVSHERTVINVYVAIPLPARCHRCRRFRPALREPVGSWELRKRISSSFEPMRRDHYEPTMFCCVHLTVHHAVGGESGGISDLSVSENVNIGCQMSGRCGASYAPRAPTD</sequence>
<evidence type="ECO:0000313" key="2">
    <source>
        <dbReference type="Proteomes" id="UP000299102"/>
    </source>
</evidence>
<reference evidence="1 2" key="1">
    <citation type="journal article" date="2019" name="Commun. Biol.">
        <title>The bagworm genome reveals a unique fibroin gene that provides high tensile strength.</title>
        <authorList>
            <person name="Kono N."/>
            <person name="Nakamura H."/>
            <person name="Ohtoshi R."/>
            <person name="Tomita M."/>
            <person name="Numata K."/>
            <person name="Arakawa K."/>
        </authorList>
    </citation>
    <scope>NUCLEOTIDE SEQUENCE [LARGE SCALE GENOMIC DNA]</scope>
</reference>
<proteinExistence type="predicted"/>
<protein>
    <submittedName>
        <fullName evidence="1">Uncharacterized protein</fullName>
    </submittedName>
</protein>
<dbReference type="Proteomes" id="UP000299102">
    <property type="component" value="Unassembled WGS sequence"/>
</dbReference>
<dbReference type="AlphaFoldDB" id="A0A4C1YVH3"/>
<dbReference type="EMBL" id="BGZK01001378">
    <property type="protein sequence ID" value="GBP78649.1"/>
    <property type="molecule type" value="Genomic_DNA"/>
</dbReference>